<sequence>CSSLFNELLTDILGMLDDDDRLTRINSCKMLHALFSNENAVNSIDNDRLHKCYPDLLHRLDDVSDEIRLTMCTTLIAYCKSFKNDFNPQLYNSHLEDIAKTLLIHLDDQNSDIQNAIYSKLFYFV</sequence>
<evidence type="ECO:0000313" key="1">
    <source>
        <dbReference type="EMBL" id="CAF1658417.1"/>
    </source>
</evidence>
<accession>A0A8S2G9D9</accession>
<protein>
    <submittedName>
        <fullName evidence="1">Uncharacterized protein</fullName>
    </submittedName>
</protein>
<dbReference type="GO" id="GO:0036159">
    <property type="term" value="P:inner dynein arm assembly"/>
    <property type="evidence" value="ECO:0007669"/>
    <property type="project" value="TreeGrafter"/>
</dbReference>
<gene>
    <name evidence="1" type="ORF">OVA965_LOCUS45171</name>
    <name evidence="2" type="ORF">TMI583_LOCUS48428</name>
</gene>
<dbReference type="InterPro" id="IPR052623">
    <property type="entry name" value="DAAF5"/>
</dbReference>
<comment type="caution">
    <text evidence="1">The sequence shown here is derived from an EMBL/GenBank/DDBJ whole genome shotgun (WGS) entry which is preliminary data.</text>
</comment>
<feature type="non-terminal residue" evidence="1">
    <location>
        <position position="1"/>
    </location>
</feature>
<dbReference type="Proteomes" id="UP000682733">
    <property type="component" value="Unassembled WGS sequence"/>
</dbReference>
<dbReference type="EMBL" id="CAJOBA010098913">
    <property type="protein sequence ID" value="CAF4513235.1"/>
    <property type="molecule type" value="Genomic_DNA"/>
</dbReference>
<evidence type="ECO:0000313" key="3">
    <source>
        <dbReference type="Proteomes" id="UP000677228"/>
    </source>
</evidence>
<dbReference type="PANTHER" id="PTHR16216">
    <property type="entry name" value="DYNEIN ASSEMBLY FACTOR 5, AXONEMAL"/>
    <property type="match status" value="1"/>
</dbReference>
<evidence type="ECO:0000313" key="2">
    <source>
        <dbReference type="EMBL" id="CAF4513235.1"/>
    </source>
</evidence>
<proteinExistence type="predicted"/>
<dbReference type="GO" id="GO:0045505">
    <property type="term" value="F:dynein intermediate chain binding"/>
    <property type="evidence" value="ECO:0007669"/>
    <property type="project" value="TreeGrafter"/>
</dbReference>
<dbReference type="Proteomes" id="UP000677228">
    <property type="component" value="Unassembled WGS sequence"/>
</dbReference>
<dbReference type="InterPro" id="IPR011989">
    <property type="entry name" value="ARM-like"/>
</dbReference>
<dbReference type="GO" id="GO:0003341">
    <property type="term" value="P:cilium movement"/>
    <property type="evidence" value="ECO:0007669"/>
    <property type="project" value="TreeGrafter"/>
</dbReference>
<dbReference type="SUPFAM" id="SSF48371">
    <property type="entry name" value="ARM repeat"/>
    <property type="match status" value="1"/>
</dbReference>
<organism evidence="1 3">
    <name type="scientific">Didymodactylos carnosus</name>
    <dbReference type="NCBI Taxonomy" id="1234261"/>
    <lineage>
        <taxon>Eukaryota</taxon>
        <taxon>Metazoa</taxon>
        <taxon>Spiralia</taxon>
        <taxon>Gnathifera</taxon>
        <taxon>Rotifera</taxon>
        <taxon>Eurotatoria</taxon>
        <taxon>Bdelloidea</taxon>
        <taxon>Philodinida</taxon>
        <taxon>Philodinidae</taxon>
        <taxon>Didymodactylos</taxon>
    </lineage>
</organism>
<dbReference type="InterPro" id="IPR016024">
    <property type="entry name" value="ARM-type_fold"/>
</dbReference>
<reference evidence="1" key="1">
    <citation type="submission" date="2021-02" db="EMBL/GenBank/DDBJ databases">
        <authorList>
            <person name="Nowell W R."/>
        </authorList>
    </citation>
    <scope>NUCLEOTIDE SEQUENCE</scope>
</reference>
<name>A0A8S2G9D9_9BILA</name>
<dbReference type="AlphaFoldDB" id="A0A8S2G9D9"/>
<dbReference type="GO" id="GO:0005737">
    <property type="term" value="C:cytoplasm"/>
    <property type="evidence" value="ECO:0007669"/>
    <property type="project" value="TreeGrafter"/>
</dbReference>
<dbReference type="Gene3D" id="1.25.10.10">
    <property type="entry name" value="Leucine-rich Repeat Variant"/>
    <property type="match status" value="1"/>
</dbReference>
<dbReference type="GO" id="GO:0036158">
    <property type="term" value="P:outer dynein arm assembly"/>
    <property type="evidence" value="ECO:0007669"/>
    <property type="project" value="TreeGrafter"/>
</dbReference>
<dbReference type="PANTHER" id="PTHR16216:SF2">
    <property type="entry name" value="DYNEIN AXONEMAL ASSEMBLY FACTOR 5"/>
    <property type="match status" value="1"/>
</dbReference>
<dbReference type="EMBL" id="CAJNOK010069011">
    <property type="protein sequence ID" value="CAF1658417.1"/>
    <property type="molecule type" value="Genomic_DNA"/>
</dbReference>